<dbReference type="AlphaFoldDB" id="A0A8J7MBX1"/>
<evidence type="ECO:0000313" key="3">
    <source>
        <dbReference type="Proteomes" id="UP000624703"/>
    </source>
</evidence>
<accession>A0A8J7MBX1</accession>
<dbReference type="InterPro" id="IPR011990">
    <property type="entry name" value="TPR-like_helical_dom_sf"/>
</dbReference>
<feature type="region of interest" description="Disordered" evidence="1">
    <location>
        <begin position="88"/>
        <end position="136"/>
    </location>
</feature>
<name>A0A8J7MBX1_9BACT</name>
<dbReference type="Gene3D" id="1.25.40.10">
    <property type="entry name" value="Tetratricopeptide repeat domain"/>
    <property type="match status" value="1"/>
</dbReference>
<proteinExistence type="predicted"/>
<sequence length="411" mass="45184">MTDAQRIPEVKALRPTFAIACWVLALLAFCQLIALGTAIALNSIPLKPTDSQPVTIPPATQLAATSNPAHTRSIEEILAAMDDDMQVPPLRDFNPAGGSPDLTLNPSSQTSKSSSSKGTGIASVPKHEITRKNLKPHNIANPEVAQLVEQAQNLHLDGDLINALVKLEEAKGIDPAEAAVLYQLGLIHEDMGMEGVAADYYSLVQQMGIAAGEYFPLAANKLTKGIDMPQVASSFDLSIGPVASRKSNNDRTITVTIPLLARPNHDINLELIEVRVHFFDRVSGRDIQRSIVPNSEIEKIWLREPVNWQDSSREELLEVIYHVPETNSIDAHLLGGRREYYGQVIELVYDGTVIDQQAFPRRLNSFQGSDTQNNDMPLWLPDFPQQGLLPSKDDTNAYDNLPLLPPLPDYE</sequence>
<gene>
    <name evidence="2" type="ORF">JIN82_03770</name>
</gene>
<comment type="caution">
    <text evidence="2">The sequence shown here is derived from an EMBL/GenBank/DDBJ whole genome shotgun (WGS) entry which is preliminary data.</text>
</comment>
<evidence type="ECO:0008006" key="4">
    <source>
        <dbReference type="Google" id="ProtNLM"/>
    </source>
</evidence>
<feature type="compositionally biased region" description="Low complexity" evidence="1">
    <location>
        <begin position="107"/>
        <end position="120"/>
    </location>
</feature>
<evidence type="ECO:0000256" key="1">
    <source>
        <dbReference type="SAM" id="MobiDB-lite"/>
    </source>
</evidence>
<evidence type="ECO:0000313" key="2">
    <source>
        <dbReference type="EMBL" id="MBK1790272.1"/>
    </source>
</evidence>
<dbReference type="RefSeq" id="WP_200310309.1">
    <property type="nucleotide sequence ID" value="NZ_JAENIM010000021.1"/>
</dbReference>
<protein>
    <recommendedName>
        <fullName evidence="4">Tetratricopeptide repeat-containing protein</fullName>
    </recommendedName>
</protein>
<dbReference type="EMBL" id="JAENIM010000021">
    <property type="protein sequence ID" value="MBK1790272.1"/>
    <property type="molecule type" value="Genomic_DNA"/>
</dbReference>
<reference evidence="2" key="1">
    <citation type="submission" date="2021-01" db="EMBL/GenBank/DDBJ databases">
        <title>Modified the classification status of verrucomicrobia.</title>
        <authorList>
            <person name="Feng X."/>
        </authorList>
    </citation>
    <scope>NUCLEOTIDE SEQUENCE</scope>
    <source>
        <strain evidence="2">_KCTC 22039</strain>
    </source>
</reference>
<dbReference type="Proteomes" id="UP000624703">
    <property type="component" value="Unassembled WGS sequence"/>
</dbReference>
<keyword evidence="3" id="KW-1185">Reference proteome</keyword>
<feature type="region of interest" description="Disordered" evidence="1">
    <location>
        <begin position="365"/>
        <end position="411"/>
    </location>
</feature>
<feature type="compositionally biased region" description="Polar residues" evidence="1">
    <location>
        <begin position="365"/>
        <end position="375"/>
    </location>
</feature>
<organism evidence="2 3">
    <name type="scientific">Persicirhabdus sediminis</name>
    <dbReference type="NCBI Taxonomy" id="454144"/>
    <lineage>
        <taxon>Bacteria</taxon>
        <taxon>Pseudomonadati</taxon>
        <taxon>Verrucomicrobiota</taxon>
        <taxon>Verrucomicrobiia</taxon>
        <taxon>Verrucomicrobiales</taxon>
        <taxon>Verrucomicrobiaceae</taxon>
        <taxon>Persicirhabdus</taxon>
    </lineage>
</organism>